<dbReference type="InterPro" id="IPR002035">
    <property type="entry name" value="VWF_A"/>
</dbReference>
<reference evidence="2" key="2">
    <citation type="submission" date="2021-04" db="EMBL/GenBank/DDBJ databases">
        <authorList>
            <person name="Gilroy R."/>
        </authorList>
    </citation>
    <scope>NUCLEOTIDE SEQUENCE</scope>
    <source>
        <strain evidence="2">811</strain>
    </source>
</reference>
<evidence type="ECO:0000313" key="3">
    <source>
        <dbReference type="Proteomes" id="UP000824204"/>
    </source>
</evidence>
<dbReference type="SUPFAM" id="SSF53300">
    <property type="entry name" value="vWA-like"/>
    <property type="match status" value="1"/>
</dbReference>
<protein>
    <submittedName>
        <fullName evidence="2">VWA domain-containing protein</fullName>
    </submittedName>
</protein>
<dbReference type="PIRSF" id="PIRSF020634">
    <property type="entry name" value="TerY_vWA"/>
    <property type="match status" value="1"/>
</dbReference>
<sequence length="244" mass="27164">MSDFFGEDDSVEKNNSYIGDDDLITNTSSRLPVCLCLDISGSMKKNDAISALNEGVEAFYQAIREDEQARNSCEIAVITFNSEVKIAEEFSTVDKKGKVHFTAEGGTALAHAVNRALDLLEERKNSYKANGVDYYQPWLVIITDGKPGDPEDIPQAQSRTKKLAEERKLTLFPIAVGSDDNEEKYRQVMDVLNGFSNKSAKHLKDLKFSDFFEWLGKSVTIVSASKVGDKVRLDTTGMDDWAEI</sequence>
<gene>
    <name evidence="2" type="ORF">H9741_00915</name>
</gene>
<dbReference type="Pfam" id="PF00092">
    <property type="entry name" value="VWA"/>
    <property type="match status" value="1"/>
</dbReference>
<accession>A0A9D1V6P6</accession>
<comment type="caution">
    <text evidence="2">The sequence shown here is derived from an EMBL/GenBank/DDBJ whole genome shotgun (WGS) entry which is preliminary data.</text>
</comment>
<reference evidence="2" key="1">
    <citation type="journal article" date="2021" name="PeerJ">
        <title>Extensive microbial diversity within the chicken gut microbiome revealed by metagenomics and culture.</title>
        <authorList>
            <person name="Gilroy R."/>
            <person name="Ravi A."/>
            <person name="Getino M."/>
            <person name="Pursley I."/>
            <person name="Horton D.L."/>
            <person name="Alikhan N.F."/>
            <person name="Baker D."/>
            <person name="Gharbi K."/>
            <person name="Hall N."/>
            <person name="Watson M."/>
            <person name="Adriaenssens E.M."/>
            <person name="Foster-Nyarko E."/>
            <person name="Jarju S."/>
            <person name="Secka A."/>
            <person name="Antonio M."/>
            <person name="Oren A."/>
            <person name="Chaudhuri R.R."/>
            <person name="La Ragione R."/>
            <person name="Hildebrand F."/>
            <person name="Pallen M.J."/>
        </authorList>
    </citation>
    <scope>NUCLEOTIDE SEQUENCE</scope>
    <source>
        <strain evidence="2">811</strain>
    </source>
</reference>
<dbReference type="InterPro" id="IPR036465">
    <property type="entry name" value="vWFA_dom_sf"/>
</dbReference>
<evidence type="ECO:0000259" key="1">
    <source>
        <dbReference type="PROSITE" id="PS50234"/>
    </source>
</evidence>
<feature type="domain" description="VWFA" evidence="1">
    <location>
        <begin position="32"/>
        <end position="215"/>
    </location>
</feature>
<dbReference type="Gene3D" id="3.40.50.410">
    <property type="entry name" value="von Willebrand factor, type A domain"/>
    <property type="match status" value="1"/>
</dbReference>
<dbReference type="Proteomes" id="UP000824204">
    <property type="component" value="Unassembled WGS sequence"/>
</dbReference>
<dbReference type="PROSITE" id="PS50234">
    <property type="entry name" value="VWFA"/>
    <property type="match status" value="1"/>
</dbReference>
<dbReference type="EMBL" id="DXFX01000009">
    <property type="protein sequence ID" value="HIX07018.1"/>
    <property type="molecule type" value="Genomic_DNA"/>
</dbReference>
<evidence type="ECO:0000313" key="2">
    <source>
        <dbReference type="EMBL" id="HIX07018.1"/>
    </source>
</evidence>
<dbReference type="SMART" id="SM00327">
    <property type="entry name" value="VWA"/>
    <property type="match status" value="1"/>
</dbReference>
<organism evidence="2 3">
    <name type="scientific">Candidatus Borkfalkia faecipullorum</name>
    <dbReference type="NCBI Taxonomy" id="2838510"/>
    <lineage>
        <taxon>Bacteria</taxon>
        <taxon>Bacillati</taxon>
        <taxon>Bacillota</taxon>
        <taxon>Clostridia</taxon>
        <taxon>Christensenellales</taxon>
        <taxon>Christensenellaceae</taxon>
        <taxon>Candidatus Borkfalkia</taxon>
    </lineage>
</organism>
<dbReference type="AlphaFoldDB" id="A0A9D1V6P6"/>
<name>A0A9D1V6P6_9FIRM</name>
<dbReference type="InterPro" id="IPR011392">
    <property type="entry name" value="Tellurite-R_TerY"/>
</dbReference>
<proteinExistence type="predicted"/>